<protein>
    <submittedName>
        <fullName evidence="3">Enolase C-terminal domain-like protein</fullName>
    </submittedName>
</protein>
<comment type="caution">
    <text evidence="3">The sequence shown here is derived from an EMBL/GenBank/DDBJ whole genome shotgun (WGS) entry which is preliminary data.</text>
</comment>
<gene>
    <name evidence="3" type="ORF">U2F25_15230</name>
</gene>
<dbReference type="SMART" id="SM00922">
    <property type="entry name" value="MR_MLE"/>
    <property type="match status" value="1"/>
</dbReference>
<dbReference type="Gene3D" id="3.20.20.120">
    <property type="entry name" value="Enolase-like C-terminal domain"/>
    <property type="match status" value="1"/>
</dbReference>
<dbReference type="RefSeq" id="WP_322440869.1">
    <property type="nucleotide sequence ID" value="NZ_JAXOTQ010000017.1"/>
</dbReference>
<reference evidence="3 4" key="1">
    <citation type="submission" date="2023-12" db="EMBL/GenBank/DDBJ databases">
        <title>Micromonospora sp. nov., isolated from Atacama Desert.</title>
        <authorList>
            <person name="Carro L."/>
            <person name="Golinska P."/>
            <person name="Klenk H.-P."/>
            <person name="Goodfellow M."/>
        </authorList>
    </citation>
    <scope>NUCLEOTIDE SEQUENCE [LARGE SCALE GENOMIC DNA]</scope>
    <source>
        <strain evidence="3 4">4G53</strain>
    </source>
</reference>
<evidence type="ECO:0000259" key="2">
    <source>
        <dbReference type="SMART" id="SM00922"/>
    </source>
</evidence>
<dbReference type="InterPro" id="IPR018110">
    <property type="entry name" value="Mandel_Rmase/mucon_lact_enz_CS"/>
</dbReference>
<organism evidence="3 4">
    <name type="scientific">Micromonospora sicca</name>
    <dbReference type="NCBI Taxonomy" id="2202420"/>
    <lineage>
        <taxon>Bacteria</taxon>
        <taxon>Bacillati</taxon>
        <taxon>Actinomycetota</taxon>
        <taxon>Actinomycetes</taxon>
        <taxon>Micromonosporales</taxon>
        <taxon>Micromonosporaceae</taxon>
        <taxon>Micromonospora</taxon>
    </lineage>
</organism>
<evidence type="ECO:0000256" key="1">
    <source>
        <dbReference type="ARBA" id="ARBA00022723"/>
    </source>
</evidence>
<dbReference type="SFLD" id="SFLDS00001">
    <property type="entry name" value="Enolase"/>
    <property type="match status" value="1"/>
</dbReference>
<keyword evidence="1" id="KW-0479">Metal-binding</keyword>
<name>A0ABU5JDZ5_9ACTN</name>
<dbReference type="PROSITE" id="PS00909">
    <property type="entry name" value="MR_MLE_2"/>
    <property type="match status" value="1"/>
</dbReference>
<dbReference type="InterPro" id="IPR036849">
    <property type="entry name" value="Enolase-like_C_sf"/>
</dbReference>
<dbReference type="PANTHER" id="PTHR48073:SF2">
    <property type="entry name" value="O-SUCCINYLBENZOATE SYNTHASE"/>
    <property type="match status" value="1"/>
</dbReference>
<dbReference type="SUPFAM" id="SSF51604">
    <property type="entry name" value="Enolase C-terminal domain-like"/>
    <property type="match status" value="1"/>
</dbReference>
<dbReference type="InterPro" id="IPR029017">
    <property type="entry name" value="Enolase-like_N"/>
</dbReference>
<dbReference type="InterPro" id="IPR013342">
    <property type="entry name" value="Mandelate_racemase_C"/>
</dbReference>
<evidence type="ECO:0000313" key="4">
    <source>
        <dbReference type="Proteomes" id="UP001290101"/>
    </source>
</evidence>
<dbReference type="SUPFAM" id="SSF54826">
    <property type="entry name" value="Enolase N-terminal domain-like"/>
    <property type="match status" value="1"/>
</dbReference>
<dbReference type="SFLD" id="SFLDG00180">
    <property type="entry name" value="muconate_cycloisomerase"/>
    <property type="match status" value="1"/>
</dbReference>
<keyword evidence="4" id="KW-1185">Reference proteome</keyword>
<dbReference type="Proteomes" id="UP001290101">
    <property type="component" value="Unassembled WGS sequence"/>
</dbReference>
<dbReference type="Gene3D" id="3.30.390.10">
    <property type="entry name" value="Enolase-like, N-terminal domain"/>
    <property type="match status" value="1"/>
</dbReference>
<dbReference type="Pfam" id="PF13378">
    <property type="entry name" value="MR_MLE_C"/>
    <property type="match status" value="1"/>
</dbReference>
<dbReference type="EMBL" id="JAXOTQ010000017">
    <property type="protein sequence ID" value="MDZ5490802.1"/>
    <property type="molecule type" value="Genomic_DNA"/>
</dbReference>
<sequence length="350" mass="37206">MRIDAVRVLARTMQRVDPQWRTSSYKASEVGGVYFAVEAGGQVGVGASAAHPRRLTIEELTNQLNDVAAALTHQPLEQARRILGGRPLAGRASIAVDLALHDLVGRLAGLPAETLWGGPVRDRINLVRMVGIKEPELLVDAVRPLYDTGVRAFKLKVGDGVERDIDRVRRVRQEFGESLTLMIDANGAYDRENALALCQGLGELDVHCVEQPLPYRDLAGMTELRAKSPVRLMADQMVESADDVVRVAHAGGADIVSLKLTKMGSVDECVRVAHVCAATGLGVHLGGCAAPGIVDSALTRLALSTPDIDIFAEVGESSALVDDQVLGVVYTGEYATSDGNPGLGGIPPVL</sequence>
<evidence type="ECO:0000313" key="3">
    <source>
        <dbReference type="EMBL" id="MDZ5490802.1"/>
    </source>
</evidence>
<accession>A0ABU5JDZ5</accession>
<feature type="domain" description="Mandelate racemase/muconate lactonizing enzyme C-terminal" evidence="2">
    <location>
        <begin position="135"/>
        <end position="231"/>
    </location>
</feature>
<dbReference type="PANTHER" id="PTHR48073">
    <property type="entry name" value="O-SUCCINYLBENZOATE SYNTHASE-RELATED"/>
    <property type="match status" value="1"/>
</dbReference>
<dbReference type="InterPro" id="IPR029065">
    <property type="entry name" value="Enolase_C-like"/>
</dbReference>
<proteinExistence type="predicted"/>